<evidence type="ECO:0000313" key="2">
    <source>
        <dbReference type="EMBL" id="GED00320.1"/>
    </source>
</evidence>
<reference evidence="2 3" key="1">
    <citation type="submission" date="2019-06" db="EMBL/GenBank/DDBJ databases">
        <title>Whole genome shotgun sequence of Kocuria varians NBRC 15358.</title>
        <authorList>
            <person name="Hosoyama A."/>
            <person name="Uohara A."/>
            <person name="Ohji S."/>
            <person name="Ichikawa N."/>
        </authorList>
    </citation>
    <scope>NUCLEOTIDE SEQUENCE [LARGE SCALE GENOMIC DNA]</scope>
    <source>
        <strain evidence="2 3">NBRC 15358</strain>
    </source>
</reference>
<keyword evidence="3" id="KW-1185">Reference proteome</keyword>
<evidence type="ECO:0000259" key="1">
    <source>
        <dbReference type="Pfam" id="PF01609"/>
    </source>
</evidence>
<sequence length="316" mass="35477">MPAVPSCIIEPIWDQFQMLIPAVADEHPLGCHRPRIPDRVVFDKLVQVLVPGAAYERISDTTCSATTIRRRRDEWIEAGAFKELEQFCLEGYEKMVGLQLENLAVDGCITKAPCGGEAAGRSPVDRGKQGTKRSLLVEGAGIPLGTVVAPANRHDSPLLRPTLETLSRFGFDRPERITVHLDADYDSKGTRGLLAELGCEARIAVKGVPAPIQNTSRWVVERTNSWHNRGFQKLAVCTEKRIRVIEAFIALANAIIITRRLLREAWNTHRWATRPTRRPWPNGGTSYSSSTARRRWSSPYTDTTRLCRMLAMARRR</sequence>
<dbReference type="PANTHER" id="PTHR30007">
    <property type="entry name" value="PHP DOMAIN PROTEIN"/>
    <property type="match status" value="1"/>
</dbReference>
<accession>A0A4Y4D8M0</accession>
<feature type="domain" description="Transposase IS4-like" evidence="1">
    <location>
        <begin position="121"/>
        <end position="206"/>
    </location>
</feature>
<protein>
    <submittedName>
        <fullName evidence="2">Transposase</fullName>
    </submittedName>
</protein>
<evidence type="ECO:0000313" key="3">
    <source>
        <dbReference type="Proteomes" id="UP000315730"/>
    </source>
</evidence>
<dbReference type="EMBL" id="BJNW01000031">
    <property type="protein sequence ID" value="GED00320.1"/>
    <property type="molecule type" value="Genomic_DNA"/>
</dbReference>
<comment type="caution">
    <text evidence="2">The sequence shown here is derived from an EMBL/GenBank/DDBJ whole genome shotgun (WGS) entry which is preliminary data.</text>
</comment>
<dbReference type="GO" id="GO:0003677">
    <property type="term" value="F:DNA binding"/>
    <property type="evidence" value="ECO:0007669"/>
    <property type="project" value="InterPro"/>
</dbReference>
<organism evidence="2 3">
    <name type="scientific">Kocuria varians</name>
    <name type="common">Micrococcus varians</name>
    <dbReference type="NCBI Taxonomy" id="1272"/>
    <lineage>
        <taxon>Bacteria</taxon>
        <taxon>Bacillati</taxon>
        <taxon>Actinomycetota</taxon>
        <taxon>Actinomycetes</taxon>
        <taxon>Micrococcales</taxon>
        <taxon>Micrococcaceae</taxon>
        <taxon>Kocuria</taxon>
    </lineage>
</organism>
<dbReference type="GO" id="GO:0004803">
    <property type="term" value="F:transposase activity"/>
    <property type="evidence" value="ECO:0007669"/>
    <property type="project" value="InterPro"/>
</dbReference>
<dbReference type="Proteomes" id="UP000315730">
    <property type="component" value="Unassembled WGS sequence"/>
</dbReference>
<dbReference type="PANTHER" id="PTHR30007:SF0">
    <property type="entry name" value="TRANSPOSASE"/>
    <property type="match status" value="1"/>
</dbReference>
<dbReference type="AlphaFoldDB" id="A0A4Y4D8M0"/>
<name>A0A4Y4D8M0_KOCVA</name>
<proteinExistence type="predicted"/>
<dbReference type="NCBIfam" id="NF033580">
    <property type="entry name" value="transpos_IS5_3"/>
    <property type="match status" value="1"/>
</dbReference>
<dbReference type="Pfam" id="PF01609">
    <property type="entry name" value="DDE_Tnp_1"/>
    <property type="match status" value="1"/>
</dbReference>
<dbReference type="STRING" id="1272.GCA_900014985_02455"/>
<dbReference type="GO" id="GO:0006313">
    <property type="term" value="P:DNA transposition"/>
    <property type="evidence" value="ECO:0007669"/>
    <property type="project" value="InterPro"/>
</dbReference>
<dbReference type="InterPro" id="IPR002559">
    <property type="entry name" value="Transposase_11"/>
</dbReference>
<gene>
    <name evidence="2" type="ORF">KVA01_24740</name>
</gene>